<sequence length="279" mass="31130">MMTDTLQARDIAPLLNRLHREDALRFIRRLPAQSIDMLFTDPPYSSGGLHAGARAQSPSRKYINSGVKTTYEDFGSDNMDQRSWTFWCHAWLSEAYRALKPRGLVVCFIDWRQLPALTDVVQAAGFIHRGIAIWDKTMRRSRPRRGGFKQQAEFIVWASKGTMRGNDVYLPGVFPCALELPKKHLTEKPLELAREVVRLVPEGGVVCDPFAGSGTFLVAAEEAGLRWVGCEANDVYYGVATERLRCGDALSDKQPGLKASSSNGGEKEVRLPTECCHSL</sequence>
<dbReference type="Gene3D" id="3.40.50.150">
    <property type="entry name" value="Vaccinia Virus protein VP39"/>
    <property type="match status" value="1"/>
</dbReference>
<dbReference type="EC" id="2.1.1.-" evidence="4"/>
<dbReference type="Pfam" id="PF01555">
    <property type="entry name" value="N6_N4_Mtase"/>
    <property type="match status" value="2"/>
</dbReference>
<organism evidence="7 8">
    <name type="scientific">Trinickia symbiotica</name>
    <dbReference type="NCBI Taxonomy" id="863227"/>
    <lineage>
        <taxon>Bacteria</taxon>
        <taxon>Pseudomonadati</taxon>
        <taxon>Pseudomonadota</taxon>
        <taxon>Betaproteobacteria</taxon>
        <taxon>Burkholderiales</taxon>
        <taxon>Burkholderiaceae</taxon>
        <taxon>Trinickia</taxon>
    </lineage>
</organism>
<dbReference type="PROSITE" id="PS00092">
    <property type="entry name" value="N6_MTASE"/>
    <property type="match status" value="1"/>
</dbReference>
<evidence type="ECO:0000313" key="8">
    <source>
        <dbReference type="Proteomes" id="UP000240638"/>
    </source>
</evidence>
<gene>
    <name evidence="7" type="ORF">C9I57_17870</name>
</gene>
<evidence type="ECO:0000256" key="5">
    <source>
        <dbReference type="SAM" id="MobiDB-lite"/>
    </source>
</evidence>
<dbReference type="PRINTS" id="PR00508">
    <property type="entry name" value="S21N4MTFRASE"/>
</dbReference>
<comment type="caution">
    <text evidence="7">The sequence shown here is derived from an EMBL/GenBank/DDBJ whole genome shotgun (WGS) entry which is preliminary data.</text>
</comment>
<keyword evidence="2 7" id="KW-0489">Methyltransferase</keyword>
<dbReference type="GO" id="GO:0032259">
    <property type="term" value="P:methylation"/>
    <property type="evidence" value="ECO:0007669"/>
    <property type="project" value="UniProtKB-KW"/>
</dbReference>
<evidence type="ECO:0000256" key="3">
    <source>
        <dbReference type="ARBA" id="ARBA00022679"/>
    </source>
</evidence>
<dbReference type="SUPFAM" id="SSF53335">
    <property type="entry name" value="S-adenosyl-L-methionine-dependent methyltransferases"/>
    <property type="match status" value="1"/>
</dbReference>
<dbReference type="PANTHER" id="PTHR13370:SF3">
    <property type="entry name" value="TRNA (GUANINE(10)-N2)-METHYLTRANSFERASE HOMOLOG"/>
    <property type="match status" value="1"/>
</dbReference>
<dbReference type="Proteomes" id="UP000240638">
    <property type="component" value="Unassembled WGS sequence"/>
</dbReference>
<dbReference type="AlphaFoldDB" id="A0A2T3XSQ6"/>
<keyword evidence="3" id="KW-0808">Transferase</keyword>
<dbReference type="GO" id="GO:0005737">
    <property type="term" value="C:cytoplasm"/>
    <property type="evidence" value="ECO:0007669"/>
    <property type="project" value="TreeGrafter"/>
</dbReference>
<reference evidence="7 8" key="1">
    <citation type="submission" date="2018-03" db="EMBL/GenBank/DDBJ databases">
        <title>Whole genome analyses suggest that Burkholderia sensu lato contains two further novel genera in the rhizoxinica-symbiotica group Mycetohabitans gen. nov., and Trinickia gen. nov.: implications for the evolution of diazotrophy and nodulation in the Burkholderiaceae.</title>
        <authorList>
            <person name="Estrada De Los Santos P."/>
            <person name="Palmer M."/>
            <person name="Chavez-Ramirez B."/>
            <person name="Steenkamp E.T."/>
            <person name="Hirsch A.M."/>
            <person name="Manyaka P."/>
            <person name="Maluk M."/>
            <person name="Lafos M."/>
            <person name="Crook M."/>
            <person name="Gross E."/>
            <person name="Simon M.F."/>
            <person name="Bueno Dos Reis Junior F."/>
            <person name="Poole P.S."/>
            <person name="Venter S.N."/>
            <person name="James E.K."/>
        </authorList>
    </citation>
    <scope>NUCLEOTIDE SEQUENCE [LARGE SCALE GENOMIC DNA]</scope>
    <source>
        <strain evidence="7 8">JPY-366</strain>
    </source>
</reference>
<accession>A0A2T3XSQ6</accession>
<dbReference type="InterPro" id="IPR029063">
    <property type="entry name" value="SAM-dependent_MTases_sf"/>
</dbReference>
<protein>
    <recommendedName>
        <fullName evidence="4">Methyltransferase</fullName>
        <ecNumber evidence="4">2.1.1.-</ecNumber>
    </recommendedName>
</protein>
<feature type="region of interest" description="Disordered" evidence="5">
    <location>
        <begin position="253"/>
        <end position="272"/>
    </location>
</feature>
<comment type="similarity">
    <text evidence="1 4">Belongs to the N(4)/N(6)-methyltransferase family.</text>
</comment>
<dbReference type="PANTHER" id="PTHR13370">
    <property type="entry name" value="RNA METHYLASE-RELATED"/>
    <property type="match status" value="1"/>
</dbReference>
<dbReference type="InterPro" id="IPR002052">
    <property type="entry name" value="DNA_methylase_N6_adenine_CS"/>
</dbReference>
<evidence type="ECO:0000256" key="2">
    <source>
        <dbReference type="ARBA" id="ARBA00022603"/>
    </source>
</evidence>
<evidence type="ECO:0000259" key="6">
    <source>
        <dbReference type="Pfam" id="PF01555"/>
    </source>
</evidence>
<dbReference type="InterPro" id="IPR002941">
    <property type="entry name" value="DNA_methylase_N4/N6"/>
</dbReference>
<dbReference type="GO" id="GO:0003677">
    <property type="term" value="F:DNA binding"/>
    <property type="evidence" value="ECO:0007669"/>
    <property type="project" value="InterPro"/>
</dbReference>
<proteinExistence type="inferred from homology"/>
<evidence type="ECO:0000256" key="4">
    <source>
        <dbReference type="RuleBase" id="RU362026"/>
    </source>
</evidence>
<feature type="domain" description="DNA methylase N-4/N-6" evidence="6">
    <location>
        <begin position="35"/>
        <end position="162"/>
    </location>
</feature>
<dbReference type="InterPro" id="IPR001091">
    <property type="entry name" value="RM_Methyltransferase"/>
</dbReference>
<dbReference type="GO" id="GO:0008170">
    <property type="term" value="F:N-methyltransferase activity"/>
    <property type="evidence" value="ECO:0007669"/>
    <property type="project" value="InterPro"/>
</dbReference>
<feature type="domain" description="DNA methylase N-4/N-6" evidence="6">
    <location>
        <begin position="182"/>
        <end position="240"/>
    </location>
</feature>
<dbReference type="EMBL" id="PYUC01000008">
    <property type="protein sequence ID" value="PTB19548.1"/>
    <property type="molecule type" value="Genomic_DNA"/>
</dbReference>
<evidence type="ECO:0000256" key="1">
    <source>
        <dbReference type="ARBA" id="ARBA00006594"/>
    </source>
</evidence>
<evidence type="ECO:0000313" key="7">
    <source>
        <dbReference type="EMBL" id="PTB19548.1"/>
    </source>
</evidence>
<name>A0A2T3XSQ6_9BURK</name>